<evidence type="ECO:0008006" key="9">
    <source>
        <dbReference type="Google" id="ProtNLM"/>
    </source>
</evidence>
<comment type="subcellular location">
    <subcellularLocation>
        <location evidence="1">Membrane</location>
        <topology evidence="1">Multi-pass membrane protein</topology>
    </subcellularLocation>
</comment>
<keyword evidence="7" id="KW-1185">Reference proteome</keyword>
<dbReference type="OrthoDB" id="529367at2759"/>
<keyword evidence="3" id="KW-1133">Transmembrane helix</keyword>
<dbReference type="Pfam" id="PF03006">
    <property type="entry name" value="HlyIII"/>
    <property type="match status" value="1"/>
</dbReference>
<keyword evidence="4" id="KW-0472">Membrane</keyword>
<evidence type="ECO:0000313" key="6">
    <source>
        <dbReference type="EnsemblPlants" id="Zm00001eb275250_P003"/>
    </source>
</evidence>
<dbReference type="GO" id="GO:0009744">
    <property type="term" value="P:response to sucrose"/>
    <property type="evidence" value="ECO:0007669"/>
    <property type="project" value="UniProtKB-ARBA"/>
</dbReference>
<keyword evidence="2" id="KW-0812">Transmembrane</keyword>
<reference evidence="6" key="2">
    <citation type="submission" date="2019-07" db="EMBL/GenBank/DDBJ databases">
        <authorList>
            <person name="Seetharam A."/>
            <person name="Woodhouse M."/>
            <person name="Cannon E."/>
        </authorList>
    </citation>
    <scope>NUCLEOTIDE SEQUENCE [LARGE SCALE GENOMIC DNA]</scope>
    <source>
        <strain evidence="6">cv. B73</strain>
    </source>
</reference>
<dbReference type="EnsemblPlants" id="Zm00001eb275250_T003">
    <property type="protein sequence ID" value="Zm00001eb275250_P003"/>
    <property type="gene ID" value="Zm00001eb275250"/>
</dbReference>
<evidence type="ECO:0007829" key="8">
    <source>
        <dbReference type="PeptideAtlas" id="A0A804PUH5"/>
    </source>
</evidence>
<evidence type="ECO:0000256" key="3">
    <source>
        <dbReference type="ARBA" id="ARBA00022989"/>
    </source>
</evidence>
<dbReference type="PANTHER" id="PTHR20855:SF115">
    <property type="entry name" value="HEPTAHELICAL TRANSMEMBRANE PROTEIN 1"/>
    <property type="match status" value="1"/>
</dbReference>
<gene>
    <name evidence="6" type="primary">LOC103629707</name>
</gene>
<reference evidence="7" key="1">
    <citation type="journal article" date="2009" name="Science">
        <title>The B73 maize genome: complexity, diversity, and dynamics.</title>
        <authorList>
            <person name="Schnable P.S."/>
            <person name="Ware D."/>
            <person name="Fulton R.S."/>
            <person name="Stein J.C."/>
            <person name="Wei F."/>
            <person name="Pasternak S."/>
            <person name="Liang C."/>
            <person name="Zhang J."/>
            <person name="Fulton L."/>
            <person name="Graves T.A."/>
            <person name="Minx P."/>
            <person name="Reily A.D."/>
            <person name="Courtney L."/>
            <person name="Kruchowski S.S."/>
            <person name="Tomlinson C."/>
            <person name="Strong C."/>
            <person name="Delehaunty K."/>
            <person name="Fronick C."/>
            <person name="Courtney B."/>
            <person name="Rock S.M."/>
            <person name="Belter E."/>
            <person name="Du F."/>
            <person name="Kim K."/>
            <person name="Abbott R.M."/>
            <person name="Cotton M."/>
            <person name="Levy A."/>
            <person name="Marchetto P."/>
            <person name="Ochoa K."/>
            <person name="Jackson S.M."/>
            <person name="Gillam B."/>
            <person name="Chen W."/>
            <person name="Yan L."/>
            <person name="Higginbotham J."/>
            <person name="Cardenas M."/>
            <person name="Waligorski J."/>
            <person name="Applebaum E."/>
            <person name="Phelps L."/>
            <person name="Falcone J."/>
            <person name="Kanchi K."/>
            <person name="Thane T."/>
            <person name="Scimone A."/>
            <person name="Thane N."/>
            <person name="Henke J."/>
            <person name="Wang T."/>
            <person name="Ruppert J."/>
            <person name="Shah N."/>
            <person name="Rotter K."/>
            <person name="Hodges J."/>
            <person name="Ingenthron E."/>
            <person name="Cordes M."/>
            <person name="Kohlberg S."/>
            <person name="Sgro J."/>
            <person name="Delgado B."/>
            <person name="Mead K."/>
            <person name="Chinwalla A."/>
            <person name="Leonard S."/>
            <person name="Crouse K."/>
            <person name="Collura K."/>
            <person name="Kudrna D."/>
            <person name="Currie J."/>
            <person name="He R."/>
            <person name="Angelova A."/>
            <person name="Rajasekar S."/>
            <person name="Mueller T."/>
            <person name="Lomeli R."/>
            <person name="Scara G."/>
            <person name="Ko A."/>
            <person name="Delaney K."/>
            <person name="Wissotski M."/>
            <person name="Lopez G."/>
            <person name="Campos D."/>
            <person name="Braidotti M."/>
            <person name="Ashley E."/>
            <person name="Golser W."/>
            <person name="Kim H."/>
            <person name="Lee S."/>
            <person name="Lin J."/>
            <person name="Dujmic Z."/>
            <person name="Kim W."/>
            <person name="Talag J."/>
            <person name="Zuccolo A."/>
            <person name="Fan C."/>
            <person name="Sebastian A."/>
            <person name="Kramer M."/>
            <person name="Spiegel L."/>
            <person name="Nascimento L."/>
            <person name="Zutavern T."/>
            <person name="Miller B."/>
            <person name="Ambroise C."/>
            <person name="Muller S."/>
            <person name="Spooner W."/>
            <person name="Narechania A."/>
            <person name="Ren L."/>
            <person name="Wei S."/>
            <person name="Kumari S."/>
            <person name="Faga B."/>
            <person name="Levy M.J."/>
            <person name="McMahan L."/>
            <person name="Van Buren P."/>
            <person name="Vaughn M.W."/>
            <person name="Ying K."/>
            <person name="Yeh C.-T."/>
            <person name="Emrich S.J."/>
            <person name="Jia Y."/>
            <person name="Kalyanaraman A."/>
            <person name="Hsia A.-P."/>
            <person name="Barbazuk W.B."/>
            <person name="Baucom R.S."/>
            <person name="Brutnell T.P."/>
            <person name="Carpita N.C."/>
            <person name="Chaparro C."/>
            <person name="Chia J.-M."/>
            <person name="Deragon J.-M."/>
            <person name="Estill J.C."/>
            <person name="Fu Y."/>
            <person name="Jeddeloh J.A."/>
            <person name="Han Y."/>
            <person name="Lee H."/>
            <person name="Li P."/>
            <person name="Lisch D.R."/>
            <person name="Liu S."/>
            <person name="Liu Z."/>
            <person name="Nagel D.H."/>
            <person name="McCann M.C."/>
            <person name="SanMiguel P."/>
            <person name="Myers A.M."/>
            <person name="Nettleton D."/>
            <person name="Nguyen J."/>
            <person name="Penning B.W."/>
            <person name="Ponnala L."/>
            <person name="Schneider K.L."/>
            <person name="Schwartz D.C."/>
            <person name="Sharma A."/>
            <person name="Soderlund C."/>
            <person name="Springer N.M."/>
            <person name="Sun Q."/>
            <person name="Wang H."/>
            <person name="Waterman M."/>
            <person name="Westerman R."/>
            <person name="Wolfgruber T.K."/>
            <person name="Yang L."/>
            <person name="Yu Y."/>
            <person name="Zhang L."/>
            <person name="Zhou S."/>
            <person name="Zhu Q."/>
            <person name="Bennetzen J.L."/>
            <person name="Dawe R.K."/>
            <person name="Jiang J."/>
            <person name="Jiang N."/>
            <person name="Presting G.G."/>
            <person name="Wessler S.R."/>
            <person name="Aluru S."/>
            <person name="Martienssen R.A."/>
            <person name="Clifton S.W."/>
            <person name="McCombie W.R."/>
            <person name="Wing R.A."/>
            <person name="Wilson R.K."/>
        </authorList>
    </citation>
    <scope>NUCLEOTIDE SEQUENCE [LARGE SCALE GENOMIC DNA]</scope>
    <source>
        <strain evidence="7">cv. B73</strain>
    </source>
</reference>
<dbReference type="Proteomes" id="UP000007305">
    <property type="component" value="Chromosome 6"/>
</dbReference>
<proteinExistence type="evidence at protein level"/>
<feature type="compositionally biased region" description="Basic residues" evidence="5">
    <location>
        <begin position="348"/>
        <end position="363"/>
    </location>
</feature>
<organism evidence="6 7">
    <name type="scientific">Zea mays</name>
    <name type="common">Maize</name>
    <dbReference type="NCBI Taxonomy" id="4577"/>
    <lineage>
        <taxon>Eukaryota</taxon>
        <taxon>Viridiplantae</taxon>
        <taxon>Streptophyta</taxon>
        <taxon>Embryophyta</taxon>
        <taxon>Tracheophyta</taxon>
        <taxon>Spermatophyta</taxon>
        <taxon>Magnoliopsida</taxon>
        <taxon>Liliopsida</taxon>
        <taxon>Poales</taxon>
        <taxon>Poaceae</taxon>
        <taxon>PACMAD clade</taxon>
        <taxon>Panicoideae</taxon>
        <taxon>Andropogonodae</taxon>
        <taxon>Andropogoneae</taxon>
        <taxon>Tripsacinae</taxon>
        <taxon>Zea</taxon>
    </lineage>
</organism>
<evidence type="ECO:0000256" key="2">
    <source>
        <dbReference type="ARBA" id="ARBA00022692"/>
    </source>
</evidence>
<dbReference type="AlphaFoldDB" id="A0A804PUH5"/>
<dbReference type="GO" id="GO:0009725">
    <property type="term" value="P:response to hormone"/>
    <property type="evidence" value="ECO:0007669"/>
    <property type="project" value="UniProtKB-ARBA"/>
</dbReference>
<dbReference type="GO" id="GO:0016020">
    <property type="term" value="C:membrane"/>
    <property type="evidence" value="ECO:0007669"/>
    <property type="project" value="UniProtKB-SubCell"/>
</dbReference>
<dbReference type="InterPro" id="IPR004254">
    <property type="entry name" value="AdipoR/HlyIII-related"/>
</dbReference>
<name>A0A804PUH5_MAIZE</name>
<dbReference type="Gramene" id="Zm00001eb275250_T003">
    <property type="protein sequence ID" value="Zm00001eb275250_P003"/>
    <property type="gene ID" value="Zm00001eb275250"/>
</dbReference>
<sequence length="463" mass="51369">MASEEVATTVCADADQEAAAAAAAAMKEEGGRGKRRRRRQPRKGEEEGGRKKYALVSYHELPEYMKENEFILNYYRSEWPVLNAVLSLFSWHNETINVWTHLLGFMLFFGLTLVHLGQYFPQVADLIGHLSWPISKVAENVSSNIGDVLSVRRGHVHPDEPEPGLAWHGGGVADDAVALLRVPGGGHVLPAEQQRVPPAVVPLAPAEPAADPPRLHGHRGHDRGLLLPAHLLHLPVRAALAGGVPVGDHGGRGGHGVRAHVAPPERAALPRPPRAAVRRHGPVRGGPRGARGRRQLARAAPQRHAGVRGRHGRVLPGRHRVLPRPGARALAPRRLRPRRPQPPDLPRARHRRRARALRRRHRVPQGSRRDGLPGQLGAQTVRARRPDACPRRHYICGCPSSDRYDMMIGKEETKPYFFLFTPFPYSSSSKCARFIVNDRELIGVSHRFLVNLYIDEAHRVMID</sequence>
<dbReference type="PANTHER" id="PTHR20855">
    <property type="entry name" value="ADIPOR/PROGESTIN RECEPTOR-RELATED"/>
    <property type="match status" value="1"/>
</dbReference>
<evidence type="ECO:0000256" key="1">
    <source>
        <dbReference type="ARBA" id="ARBA00004141"/>
    </source>
</evidence>
<keyword evidence="8" id="KW-1267">Proteomics identification</keyword>
<protein>
    <recommendedName>
        <fullName evidence="9">Heptahelical transmembrane protein ADIPOR1</fullName>
    </recommendedName>
</protein>
<feature type="region of interest" description="Disordered" evidence="5">
    <location>
        <begin position="270"/>
        <end position="384"/>
    </location>
</feature>
<accession>A0A804PUH5</accession>
<evidence type="ECO:0000313" key="7">
    <source>
        <dbReference type="Proteomes" id="UP000007305"/>
    </source>
</evidence>
<dbReference type="InParanoid" id="A0A804PUH5"/>
<reference evidence="6" key="3">
    <citation type="submission" date="2021-05" db="UniProtKB">
        <authorList>
            <consortium name="EnsemblPlants"/>
        </authorList>
    </citation>
    <scope>IDENTIFICATION</scope>
    <source>
        <strain evidence="6">cv. B73</strain>
    </source>
</reference>
<feature type="compositionally biased region" description="Basic residues" evidence="5">
    <location>
        <begin position="305"/>
        <end position="322"/>
    </location>
</feature>
<evidence type="ECO:0000256" key="5">
    <source>
        <dbReference type="SAM" id="MobiDB-lite"/>
    </source>
</evidence>
<feature type="region of interest" description="Disordered" evidence="5">
    <location>
        <begin position="22"/>
        <end position="48"/>
    </location>
</feature>
<evidence type="ECO:0000256" key="4">
    <source>
        <dbReference type="ARBA" id="ARBA00023136"/>
    </source>
</evidence>